<keyword evidence="2" id="KW-0677">Repeat</keyword>
<reference evidence="5" key="3">
    <citation type="submission" date="2014-11" db="UniProtKB">
        <authorList>
            <consortium name="EnsemblProtists"/>
        </authorList>
    </citation>
    <scope>IDENTIFICATION</scope>
    <source>
        <strain evidence="5">DAOM BR144</strain>
    </source>
</reference>
<reference evidence="6" key="1">
    <citation type="journal article" date="2010" name="Genome Biol.">
        <title>Genome sequence of the necrotrophic plant pathogen Pythium ultimum reveals original pathogenicity mechanisms and effector repertoire.</title>
        <authorList>
            <person name="Levesque C.A."/>
            <person name="Brouwer H."/>
            <person name="Cano L."/>
            <person name="Hamilton J.P."/>
            <person name="Holt C."/>
            <person name="Huitema E."/>
            <person name="Raffaele S."/>
            <person name="Robideau G.P."/>
            <person name="Thines M."/>
            <person name="Win J."/>
            <person name="Zerillo M.M."/>
            <person name="Beakes G.W."/>
            <person name="Boore J.L."/>
            <person name="Busam D."/>
            <person name="Dumas B."/>
            <person name="Ferriera S."/>
            <person name="Fuerstenberg S.I."/>
            <person name="Gachon C.M."/>
            <person name="Gaulin E."/>
            <person name="Govers F."/>
            <person name="Grenville-Briggs L."/>
            <person name="Horner N."/>
            <person name="Hostetler J."/>
            <person name="Jiang R.H."/>
            <person name="Johnson J."/>
            <person name="Krajaejun T."/>
            <person name="Lin H."/>
            <person name="Meijer H.J."/>
            <person name="Moore B."/>
            <person name="Morris P."/>
            <person name="Phuntmart V."/>
            <person name="Puiu D."/>
            <person name="Shetty J."/>
            <person name="Stajich J.E."/>
            <person name="Tripathy S."/>
            <person name="Wawra S."/>
            <person name="van West P."/>
            <person name="Whitty B.R."/>
            <person name="Coutinho P.M."/>
            <person name="Henrissat B."/>
            <person name="Martin F."/>
            <person name="Thomas P.D."/>
            <person name="Tyler B.M."/>
            <person name="De Vries R.P."/>
            <person name="Kamoun S."/>
            <person name="Yandell M."/>
            <person name="Tisserat N."/>
            <person name="Buell C.R."/>
        </authorList>
    </citation>
    <scope>NUCLEOTIDE SEQUENCE</scope>
    <source>
        <strain evidence="6">DAOM:BR144</strain>
    </source>
</reference>
<dbReference type="eggNOG" id="KOG4242">
    <property type="taxonomic scope" value="Eukaryota"/>
</dbReference>
<accession>K3WBM0</accession>
<comment type="similarity">
    <text evidence="3">Belongs to the PPP1R37 family.</text>
</comment>
<dbReference type="OMA" id="HFDPGTH"/>
<dbReference type="EnsemblProtists" id="PYU1_T002361">
    <property type="protein sequence ID" value="PYU1_T002361"/>
    <property type="gene ID" value="PYU1_G002358"/>
</dbReference>
<sequence length="928" mass="103143">MKWVLLSSTGKFHKRLIVISAFRMWMLKRKKPFKTQLVCCKELQLMHIQKIKVLSGTSSSSAAAPMTSIQLTVSQSQFRHPPVVLHFDPGVHTEGFVRLLQRLMHGLRLVFPDKQFPKVHLPSKCLWEEFFAPSDSDQEDQSALVEAMTAAYRAFCDDLNVRYRPTITTRLIECVGSSVDFQYCLSFPPGVDGYQQQPSFIRQHLGLSSPVVNTSIQLREVQALARTLEHCHCFDGMAVYDLSMNEIGMSALFQALLSPHSSINAFTLTNVDLSARSLRILQNVVLQSTIKRAKKKQSLQLKHLDFSFNKFSPAMAVELSIMLELLPSGLEILQLEQCRLSSPSSSRILRSVKTNTAFSSCLRQLNLSGNQLGHEGSRILSSWITGAFALHCLDLSQTKLSMNVFFHALRQNSILHESSLRVIDLSYNRMRTQASKDLGWILGKTQSLSTLFLRGMQRQSFHPRTLVTQSLARLAKQASVTAHIGHSHPTKGLKKTYLKSILTPMFQNTGRALPCLIDLSENDLRGRKAALLAELIDVSPFASRASLRLDHTCLYDKSSILLLHALRGCRTLDSLSLEGNGYIKRETQISLARFHEKRPLASNDTTNLPSAIEQAAASAFALILGGVSSSTTGGANESRQSASGLHSGPTKVLPLKELCLKSESSMIFGAHVITAAVQALTLNHTLQVLDVSGNECGDILARQLGSALRINKSLQVLFWDNNFTTVDGFFYFYDGLVQNQTLVMVQMPIKDTRRILEEQKDPPREKLFSILGKIFKVTERNQTTVRTAKAHRSRQSRRHSSQPDKTRRRSMTAVKEEQLRGNQRDSIAQVATPKSIRASVESPEQESAALSAVTHEANNEQAQCDPAISNAVEEKDNKCGSEDEHDLNDEAVSSQPGEALSEPGSTSDWASQTDELALSINNEVLEPI</sequence>
<feature type="compositionally biased region" description="Polar residues" evidence="4">
    <location>
        <begin position="903"/>
        <end position="922"/>
    </location>
</feature>
<keyword evidence="6" id="KW-1185">Reference proteome</keyword>
<protein>
    <submittedName>
        <fullName evidence="5">Uncharacterized protein</fullName>
    </submittedName>
</protein>
<organism evidence="5 6">
    <name type="scientific">Globisporangium ultimum (strain ATCC 200006 / CBS 805.95 / DAOM BR144)</name>
    <name type="common">Pythium ultimum</name>
    <dbReference type="NCBI Taxonomy" id="431595"/>
    <lineage>
        <taxon>Eukaryota</taxon>
        <taxon>Sar</taxon>
        <taxon>Stramenopiles</taxon>
        <taxon>Oomycota</taxon>
        <taxon>Peronosporomycetes</taxon>
        <taxon>Pythiales</taxon>
        <taxon>Pythiaceae</taxon>
        <taxon>Globisporangium</taxon>
    </lineage>
</organism>
<reference evidence="6" key="2">
    <citation type="submission" date="2010-04" db="EMBL/GenBank/DDBJ databases">
        <authorList>
            <person name="Buell R."/>
            <person name="Hamilton J."/>
            <person name="Hostetler J."/>
        </authorList>
    </citation>
    <scope>NUCLEOTIDE SEQUENCE [LARGE SCALE GENOMIC DNA]</scope>
    <source>
        <strain evidence="6">DAOM:BR144</strain>
    </source>
</reference>
<evidence type="ECO:0000313" key="5">
    <source>
        <dbReference type="EnsemblProtists" id="PYU1_T002361"/>
    </source>
</evidence>
<feature type="compositionally biased region" description="Basic and acidic residues" evidence="4">
    <location>
        <begin position="872"/>
        <end position="882"/>
    </location>
</feature>
<proteinExistence type="inferred from homology"/>
<dbReference type="SUPFAM" id="SSF52047">
    <property type="entry name" value="RNI-like"/>
    <property type="match status" value="2"/>
</dbReference>
<dbReference type="InterPro" id="IPR051279">
    <property type="entry name" value="PP1-Reg/Actin-Interact_Protein"/>
</dbReference>
<feature type="compositionally biased region" description="Basic and acidic residues" evidence="4">
    <location>
        <begin position="814"/>
        <end position="823"/>
    </location>
</feature>
<dbReference type="HOGENOM" id="CLU_306864_0_0_1"/>
<dbReference type="Proteomes" id="UP000019132">
    <property type="component" value="Unassembled WGS sequence"/>
</dbReference>
<dbReference type="Gene3D" id="3.80.10.10">
    <property type="entry name" value="Ribonuclease Inhibitor"/>
    <property type="match status" value="1"/>
</dbReference>
<dbReference type="Pfam" id="PF13516">
    <property type="entry name" value="LRR_6"/>
    <property type="match status" value="1"/>
</dbReference>
<dbReference type="STRING" id="431595.K3WBM0"/>
<evidence type="ECO:0000256" key="2">
    <source>
        <dbReference type="ARBA" id="ARBA00022737"/>
    </source>
</evidence>
<keyword evidence="1" id="KW-0433">Leucine-rich repeat</keyword>
<dbReference type="InParanoid" id="K3WBM0"/>
<name>K3WBM0_GLOUD</name>
<evidence type="ECO:0000256" key="4">
    <source>
        <dbReference type="SAM" id="MobiDB-lite"/>
    </source>
</evidence>
<evidence type="ECO:0000313" key="6">
    <source>
        <dbReference type="Proteomes" id="UP000019132"/>
    </source>
</evidence>
<dbReference type="PANTHER" id="PTHR24112:SF9">
    <property type="entry name" value="PROTEIN PHOSPHATASE 1 REGULATORY SUBUNIT 37"/>
    <property type="match status" value="1"/>
</dbReference>
<dbReference type="SMART" id="SM00368">
    <property type="entry name" value="LRR_RI"/>
    <property type="match status" value="3"/>
</dbReference>
<evidence type="ECO:0000256" key="1">
    <source>
        <dbReference type="ARBA" id="ARBA00022614"/>
    </source>
</evidence>
<dbReference type="VEuPathDB" id="FungiDB:PYU1_G002358"/>
<feature type="region of interest" description="Disordered" evidence="4">
    <location>
        <begin position="782"/>
        <end position="928"/>
    </location>
</feature>
<dbReference type="InterPro" id="IPR001611">
    <property type="entry name" value="Leu-rich_rpt"/>
</dbReference>
<dbReference type="InterPro" id="IPR032675">
    <property type="entry name" value="LRR_dom_sf"/>
</dbReference>
<dbReference type="PANTHER" id="PTHR24112">
    <property type="entry name" value="LEUCINE-RICH REPEAT, ISOFORM F-RELATED"/>
    <property type="match status" value="1"/>
</dbReference>
<dbReference type="AlphaFoldDB" id="K3WBM0"/>
<feature type="compositionally biased region" description="Basic residues" evidence="4">
    <location>
        <begin position="788"/>
        <end position="810"/>
    </location>
</feature>
<evidence type="ECO:0000256" key="3">
    <source>
        <dbReference type="ARBA" id="ARBA00038315"/>
    </source>
</evidence>